<evidence type="ECO:0000313" key="2">
    <source>
        <dbReference type="WBParaSite" id="Gr19_v10_g166.t1"/>
    </source>
</evidence>
<keyword evidence="1" id="KW-1185">Reference proteome</keyword>
<reference evidence="2" key="1">
    <citation type="submission" date="2022-11" db="UniProtKB">
        <authorList>
            <consortium name="WormBaseParasite"/>
        </authorList>
    </citation>
    <scope>IDENTIFICATION</scope>
</reference>
<dbReference type="Proteomes" id="UP000887572">
    <property type="component" value="Unplaced"/>
</dbReference>
<proteinExistence type="predicted"/>
<organism evidence="1 2">
    <name type="scientific">Globodera rostochiensis</name>
    <name type="common">Golden nematode worm</name>
    <name type="synonym">Heterodera rostochiensis</name>
    <dbReference type="NCBI Taxonomy" id="31243"/>
    <lineage>
        <taxon>Eukaryota</taxon>
        <taxon>Metazoa</taxon>
        <taxon>Ecdysozoa</taxon>
        <taxon>Nematoda</taxon>
        <taxon>Chromadorea</taxon>
        <taxon>Rhabditida</taxon>
        <taxon>Tylenchina</taxon>
        <taxon>Tylenchomorpha</taxon>
        <taxon>Tylenchoidea</taxon>
        <taxon>Heteroderidae</taxon>
        <taxon>Heteroderinae</taxon>
        <taxon>Globodera</taxon>
    </lineage>
</organism>
<dbReference type="AlphaFoldDB" id="A0A914HFY7"/>
<evidence type="ECO:0000313" key="1">
    <source>
        <dbReference type="Proteomes" id="UP000887572"/>
    </source>
</evidence>
<dbReference type="WBParaSite" id="Gr19_v10_g166.t1">
    <property type="protein sequence ID" value="Gr19_v10_g166.t1"/>
    <property type="gene ID" value="Gr19_v10_g166"/>
</dbReference>
<sequence length="409" mass="46795">MRAEKLVLDKEKETTQWEKAKSIILNAFLRMSVNVFSHKVQEFQDSLLGSLNFTDHSALLSALPITRDFLLSNECLLTTTALKNNYKRKAIFVHVEVIKQDILTLSLMEGICTNITSNSLMQQRHKLTKLADLNRIIFLKLKQWVKSSLVETWPHLTEHYLRTFLAKSTETITDINGTSDAIRHEAESRGPEKYHHRVIIMQNDQVDGNIFYAVNNTSNERNCITLEGIRGGIHLFITRFDFESDIARARRANVWFKKRENELTNAMSDWHSANKNLTTVLREINWAVHGDLQNSSRYRNLILFRQATWLKTNCVFTTAISTVPIHGVHPTENVATVVSGLFDSKRTFRQAGGFAADFSTNKFIYYEQFVLEIRCTVAKSAVESSAAGIVQHCRKVLAPLFIVLYAELL</sequence>
<name>A0A914HFY7_GLORO</name>
<accession>A0A914HFY7</accession>
<protein>
    <submittedName>
        <fullName evidence="2">Uncharacterized protein</fullName>
    </submittedName>
</protein>